<reference evidence="2 3" key="1">
    <citation type="submission" date="2018-10" db="EMBL/GenBank/DDBJ databases">
        <title>The complete genome of Acinetobacter wuhouensis strain WCHAW010062.</title>
        <authorList>
            <person name="Hu Y."/>
            <person name="Long H."/>
            <person name="Feng Y."/>
            <person name="Zong Z."/>
        </authorList>
    </citation>
    <scope>NUCLEOTIDE SEQUENCE [LARGE SCALE GENOMIC DNA]</scope>
    <source>
        <strain evidence="2 3">WCHAW010062</strain>
    </source>
</reference>
<dbReference type="CDD" id="cd01060">
    <property type="entry name" value="Membrane-FADS-like"/>
    <property type="match status" value="1"/>
</dbReference>
<accession>A0A3G2SYY2</accession>
<evidence type="ECO:0000259" key="1">
    <source>
        <dbReference type="Pfam" id="PF00487"/>
    </source>
</evidence>
<dbReference type="GO" id="GO:0006629">
    <property type="term" value="P:lipid metabolic process"/>
    <property type="evidence" value="ECO:0007669"/>
    <property type="project" value="InterPro"/>
</dbReference>
<evidence type="ECO:0000313" key="2">
    <source>
        <dbReference type="EMBL" id="AYO53055.1"/>
    </source>
</evidence>
<gene>
    <name evidence="2" type="ORF">CDG68_04960</name>
</gene>
<feature type="domain" description="Fatty acid desaturase" evidence="1">
    <location>
        <begin position="82"/>
        <end position="356"/>
    </location>
</feature>
<dbReference type="EMBL" id="CP033133">
    <property type="protein sequence ID" value="AYO53055.1"/>
    <property type="molecule type" value="Genomic_DNA"/>
</dbReference>
<sequence length="372" mass="43181">MNLPLSDVKMSKQSKIKLFADPEDVLRNQKIRKGILEVGDQLRERHPWLVQHQDQIGLGILTLAVTGIIFNITQYARGKMPWYVAVPLSAFWMSILHELEHDLIHQMYFRKNKNMHNLMMGAVYMFRPSTISPWIRRDIHMHHHKSSGTKSDLEERGINNGDKWGLKRLIMTGDNMLAVYLRPITMMKTTNRYVNAQKNLTKTEKIKLKAKVSSGYTPLGHIHYALWHGFLLMSVAKLAMKAVGIKQPKNKLWKLANKTTKFYAVSIAAPNFLRTLSLHFTSSNMHYYGDVEDGNIVQQCQVWTDWRMKPLQAFCFNFAGTHAIHHFVVRDPFYIRQAIAQDCYPVMKENGVRFNDFGTFKRANRRFESGKS</sequence>
<dbReference type="Proteomes" id="UP000279962">
    <property type="component" value="Chromosome"/>
</dbReference>
<name>A0A3G2SYY2_9GAMM</name>
<protein>
    <submittedName>
        <fullName evidence="2">Fatty acid desaturase</fullName>
    </submittedName>
</protein>
<dbReference type="RefSeq" id="WP_087553015.1">
    <property type="nucleotide sequence ID" value="NZ_CP033133.1"/>
</dbReference>
<dbReference type="Pfam" id="PF00487">
    <property type="entry name" value="FA_desaturase"/>
    <property type="match status" value="1"/>
</dbReference>
<proteinExistence type="predicted"/>
<dbReference type="InterPro" id="IPR005804">
    <property type="entry name" value="FA_desaturase_dom"/>
</dbReference>
<organism evidence="2 3">
    <name type="scientific">Acinetobacter wuhouensis</name>
    <dbReference type="NCBI Taxonomy" id="1879050"/>
    <lineage>
        <taxon>Bacteria</taxon>
        <taxon>Pseudomonadati</taxon>
        <taxon>Pseudomonadota</taxon>
        <taxon>Gammaproteobacteria</taxon>
        <taxon>Moraxellales</taxon>
        <taxon>Moraxellaceae</taxon>
        <taxon>Acinetobacter</taxon>
    </lineage>
</organism>
<evidence type="ECO:0000313" key="3">
    <source>
        <dbReference type="Proteomes" id="UP000279962"/>
    </source>
</evidence>
<dbReference type="AlphaFoldDB" id="A0A3G2SYY2"/>